<reference evidence="1 2" key="1">
    <citation type="submission" date="2019-12" db="EMBL/GenBank/DDBJ databases">
        <authorList>
            <person name="Alioto T."/>
            <person name="Alioto T."/>
            <person name="Gomez Garrido J."/>
        </authorList>
    </citation>
    <scope>NUCLEOTIDE SEQUENCE [LARGE SCALE GENOMIC DNA]</scope>
</reference>
<feature type="non-terminal residue" evidence="1">
    <location>
        <position position="83"/>
    </location>
</feature>
<organism evidence="1 2">
    <name type="scientific">Olea europaea subsp. europaea</name>
    <dbReference type="NCBI Taxonomy" id="158383"/>
    <lineage>
        <taxon>Eukaryota</taxon>
        <taxon>Viridiplantae</taxon>
        <taxon>Streptophyta</taxon>
        <taxon>Embryophyta</taxon>
        <taxon>Tracheophyta</taxon>
        <taxon>Spermatophyta</taxon>
        <taxon>Magnoliopsida</taxon>
        <taxon>eudicotyledons</taxon>
        <taxon>Gunneridae</taxon>
        <taxon>Pentapetalae</taxon>
        <taxon>asterids</taxon>
        <taxon>lamiids</taxon>
        <taxon>Lamiales</taxon>
        <taxon>Oleaceae</taxon>
        <taxon>Oleeae</taxon>
        <taxon>Olea</taxon>
    </lineage>
</organism>
<name>A0A8S0SEG6_OLEEU</name>
<dbReference type="AlphaFoldDB" id="A0A8S0SEG6"/>
<dbReference type="EMBL" id="CACTIH010004854">
    <property type="protein sequence ID" value="CAA2991166.1"/>
    <property type="molecule type" value="Genomic_DNA"/>
</dbReference>
<keyword evidence="2" id="KW-1185">Reference proteome</keyword>
<evidence type="ECO:0000313" key="2">
    <source>
        <dbReference type="Proteomes" id="UP000594638"/>
    </source>
</evidence>
<feature type="non-terminal residue" evidence="1">
    <location>
        <position position="1"/>
    </location>
</feature>
<comment type="caution">
    <text evidence="1">The sequence shown here is derived from an EMBL/GenBank/DDBJ whole genome shotgun (WGS) entry which is preliminary data.</text>
</comment>
<sequence length="83" mass="9333">RVAIQSPQTLGVMAPAWESYTEPVIIIGAQRQESWPVLGSQEEQPAIKEALSWLHLPFGLECQNSSFKCDPIGFQCVLLEMFR</sequence>
<accession>A0A8S0SEG6</accession>
<protein>
    <submittedName>
        <fullName evidence="1">Uncharacterized protein</fullName>
    </submittedName>
</protein>
<dbReference type="Gramene" id="OE9A042403T1">
    <property type="protein sequence ID" value="OE9A042403C1"/>
    <property type="gene ID" value="OE9A042403"/>
</dbReference>
<dbReference type="Proteomes" id="UP000594638">
    <property type="component" value="Unassembled WGS sequence"/>
</dbReference>
<gene>
    <name evidence="1" type="ORF">OLEA9_A042403</name>
</gene>
<evidence type="ECO:0000313" key="1">
    <source>
        <dbReference type="EMBL" id="CAA2991166.1"/>
    </source>
</evidence>
<proteinExistence type="predicted"/>